<proteinExistence type="predicted"/>
<dbReference type="RefSeq" id="WP_377568153.1">
    <property type="nucleotide sequence ID" value="NZ_JBHTJZ010000070.1"/>
</dbReference>
<feature type="compositionally biased region" description="Polar residues" evidence="1">
    <location>
        <begin position="110"/>
        <end position="124"/>
    </location>
</feature>
<protein>
    <recommendedName>
        <fullName evidence="5">Sporulation protein</fullName>
    </recommendedName>
</protein>
<evidence type="ECO:0008006" key="5">
    <source>
        <dbReference type="Google" id="ProtNLM"/>
    </source>
</evidence>
<keyword evidence="2" id="KW-0732">Signal</keyword>
<evidence type="ECO:0000256" key="2">
    <source>
        <dbReference type="SAM" id="SignalP"/>
    </source>
</evidence>
<name>A0ABW3HX30_9BACL</name>
<accession>A0ABW3HX30</accession>
<sequence>MLRRWTTAWLAAVLLLSVPAGCNYEQLAQQSDTDYGSRQPGDPKMMGAKAYGPNTGNPDQHHNGFFEYSSMLSRRVNALNGIAGSIVMLTDKNAYVAILLDWTAVGTTNKRGTEEQNNTGTTDGVYNADNGSPFGNPRRVVSPYNSYFTVEDHNNLSPELKQTIASRIREYVPSVQEVHISANMELVNYFNEFAKEAWAGRSLLPWVQQFNTVVQFHFDGGAVRPEAISQPAEPNPRRPEHLN</sequence>
<evidence type="ECO:0000313" key="3">
    <source>
        <dbReference type="EMBL" id="MFD0962033.1"/>
    </source>
</evidence>
<evidence type="ECO:0000313" key="4">
    <source>
        <dbReference type="Proteomes" id="UP001596989"/>
    </source>
</evidence>
<gene>
    <name evidence="3" type="ORF">ACFQ2I_22080</name>
</gene>
<evidence type="ECO:0000256" key="1">
    <source>
        <dbReference type="SAM" id="MobiDB-lite"/>
    </source>
</evidence>
<feature type="region of interest" description="Disordered" evidence="1">
    <location>
        <begin position="110"/>
        <end position="134"/>
    </location>
</feature>
<comment type="caution">
    <text evidence="3">The sequence shown here is derived from an EMBL/GenBank/DDBJ whole genome shotgun (WGS) entry which is preliminary data.</text>
</comment>
<feature type="chain" id="PRO_5046290110" description="Sporulation protein" evidence="2">
    <location>
        <begin position="23"/>
        <end position="243"/>
    </location>
</feature>
<dbReference type="Proteomes" id="UP001596989">
    <property type="component" value="Unassembled WGS sequence"/>
</dbReference>
<reference evidence="4" key="1">
    <citation type="journal article" date="2019" name="Int. J. Syst. Evol. Microbiol.">
        <title>The Global Catalogue of Microorganisms (GCM) 10K type strain sequencing project: providing services to taxonomists for standard genome sequencing and annotation.</title>
        <authorList>
            <consortium name="The Broad Institute Genomics Platform"/>
            <consortium name="The Broad Institute Genome Sequencing Center for Infectious Disease"/>
            <person name="Wu L."/>
            <person name="Ma J."/>
        </authorList>
    </citation>
    <scope>NUCLEOTIDE SEQUENCE [LARGE SCALE GENOMIC DNA]</scope>
    <source>
        <strain evidence="4">CCUG 59129</strain>
    </source>
</reference>
<keyword evidence="4" id="KW-1185">Reference proteome</keyword>
<feature type="signal peptide" evidence="2">
    <location>
        <begin position="1"/>
        <end position="22"/>
    </location>
</feature>
<organism evidence="3 4">
    <name type="scientific">Paenibacillus chungangensis</name>
    <dbReference type="NCBI Taxonomy" id="696535"/>
    <lineage>
        <taxon>Bacteria</taxon>
        <taxon>Bacillati</taxon>
        <taxon>Bacillota</taxon>
        <taxon>Bacilli</taxon>
        <taxon>Bacillales</taxon>
        <taxon>Paenibacillaceae</taxon>
        <taxon>Paenibacillus</taxon>
    </lineage>
</organism>
<dbReference type="EMBL" id="JBHTJZ010000070">
    <property type="protein sequence ID" value="MFD0962033.1"/>
    <property type="molecule type" value="Genomic_DNA"/>
</dbReference>